<proteinExistence type="predicted"/>
<sequence>MQKSVLYQVKIYFLMLQMTKKSLAYFAYIDKRTMQLDAEARHYLRSRGFVKPEYDDLDETCSISYPKHLRVDPSSVHRRNGDEAPTICYNIYCRNHSKCTCKALSKFTPTITID</sequence>
<gene>
    <name evidence="1" type="ORF">DICVIV_07635</name>
</gene>
<evidence type="ECO:0000313" key="1">
    <source>
        <dbReference type="EMBL" id="KJH46292.1"/>
    </source>
</evidence>
<protein>
    <submittedName>
        <fullName evidence="1">Uncharacterized protein</fullName>
    </submittedName>
</protein>
<dbReference type="AlphaFoldDB" id="A0A0D8XR99"/>
<name>A0A0D8XR99_DICVI</name>
<evidence type="ECO:0000313" key="2">
    <source>
        <dbReference type="Proteomes" id="UP000053766"/>
    </source>
</evidence>
<reference evidence="1 2" key="1">
    <citation type="submission" date="2013-11" db="EMBL/GenBank/DDBJ databases">
        <title>Draft genome of the bovine lungworm Dictyocaulus viviparus.</title>
        <authorList>
            <person name="Mitreva M."/>
        </authorList>
    </citation>
    <scope>NUCLEOTIDE SEQUENCE [LARGE SCALE GENOMIC DNA]</scope>
    <source>
        <strain evidence="1 2">HannoverDv2000</strain>
    </source>
</reference>
<keyword evidence="2" id="KW-1185">Reference proteome</keyword>
<accession>A0A0D8XR99</accession>
<reference evidence="2" key="2">
    <citation type="journal article" date="2016" name="Sci. Rep.">
        <title>Dictyocaulus viviparus genome, variome and transcriptome elucidate lungworm biology and support future intervention.</title>
        <authorList>
            <person name="McNulty S.N."/>
            <person name="Strube C."/>
            <person name="Rosa B.A."/>
            <person name="Martin J.C."/>
            <person name="Tyagi R."/>
            <person name="Choi Y.J."/>
            <person name="Wang Q."/>
            <person name="Hallsworth Pepin K."/>
            <person name="Zhang X."/>
            <person name="Ozersky P."/>
            <person name="Wilson R.K."/>
            <person name="Sternberg P.W."/>
            <person name="Gasser R.B."/>
            <person name="Mitreva M."/>
        </authorList>
    </citation>
    <scope>NUCLEOTIDE SEQUENCE [LARGE SCALE GENOMIC DNA]</scope>
    <source>
        <strain evidence="2">HannoverDv2000</strain>
    </source>
</reference>
<organism evidence="1 2">
    <name type="scientific">Dictyocaulus viviparus</name>
    <name type="common">Bovine lungworm</name>
    <dbReference type="NCBI Taxonomy" id="29172"/>
    <lineage>
        <taxon>Eukaryota</taxon>
        <taxon>Metazoa</taxon>
        <taxon>Ecdysozoa</taxon>
        <taxon>Nematoda</taxon>
        <taxon>Chromadorea</taxon>
        <taxon>Rhabditida</taxon>
        <taxon>Rhabditina</taxon>
        <taxon>Rhabditomorpha</taxon>
        <taxon>Strongyloidea</taxon>
        <taxon>Metastrongylidae</taxon>
        <taxon>Dictyocaulus</taxon>
    </lineage>
</organism>
<dbReference type="OrthoDB" id="5850077at2759"/>
<dbReference type="Proteomes" id="UP000053766">
    <property type="component" value="Unassembled WGS sequence"/>
</dbReference>
<dbReference type="EMBL" id="KN716360">
    <property type="protein sequence ID" value="KJH46292.1"/>
    <property type="molecule type" value="Genomic_DNA"/>
</dbReference>